<evidence type="ECO:0000313" key="3">
    <source>
        <dbReference type="Proteomes" id="UP001295684"/>
    </source>
</evidence>
<accession>A0AAD1UAQ7</accession>
<keyword evidence="1" id="KW-0175">Coiled coil</keyword>
<protein>
    <submittedName>
        <fullName evidence="2">Uncharacterized protein</fullName>
    </submittedName>
</protein>
<dbReference type="EMBL" id="CAMPGE010004549">
    <property type="protein sequence ID" value="CAI2363399.1"/>
    <property type="molecule type" value="Genomic_DNA"/>
</dbReference>
<dbReference type="Proteomes" id="UP001295684">
    <property type="component" value="Unassembled WGS sequence"/>
</dbReference>
<organism evidence="2 3">
    <name type="scientific">Euplotes crassus</name>
    <dbReference type="NCBI Taxonomy" id="5936"/>
    <lineage>
        <taxon>Eukaryota</taxon>
        <taxon>Sar</taxon>
        <taxon>Alveolata</taxon>
        <taxon>Ciliophora</taxon>
        <taxon>Intramacronucleata</taxon>
        <taxon>Spirotrichea</taxon>
        <taxon>Hypotrichia</taxon>
        <taxon>Euplotida</taxon>
        <taxon>Euplotidae</taxon>
        <taxon>Moneuplotes</taxon>
    </lineage>
</organism>
<comment type="caution">
    <text evidence="2">The sequence shown here is derived from an EMBL/GenBank/DDBJ whole genome shotgun (WGS) entry which is preliminary data.</text>
</comment>
<reference evidence="2" key="1">
    <citation type="submission" date="2023-07" db="EMBL/GenBank/DDBJ databases">
        <authorList>
            <consortium name="AG Swart"/>
            <person name="Singh M."/>
            <person name="Singh A."/>
            <person name="Seah K."/>
            <person name="Emmerich C."/>
        </authorList>
    </citation>
    <scope>NUCLEOTIDE SEQUENCE</scope>
    <source>
        <strain evidence="2">DP1</strain>
    </source>
</reference>
<sequence>MDNKSEATSVDLGNLWEDITIFAGHADPYVQASTSPNVSNHEGNIHKKFIDEIKILQTKVTELEKKYAEEKKRNELLQDKVKSMKQGLYREETHIRARVKQEVADNFQYKIQLSNMKWQEEMEFLKDKAFELNKQIMLKDKACLAVSKSNIEQEIIIANANKFLVQSSTGELNLEKVLPIPLCFHEMDKNKRGKKKKCPYFEKSQDLCISNEELQKSNKYLTQEFYDLKSLYESMTEELSESMNKGKQLEEEIELLHINYDHKINNVKSSINKAEIMLRKENAQLRRKYETLKNEFGRELKIKDLLIQRHIEYQNILKKELIMAKNILKDPILTKKAERELNYSETAIYPLKDLNRMIQNKSTEPRSFRKIESCIPQIDDSFNLKKYSLTPKEAQKFKNKSVVSTNCIFKPQKSAIAKKMLRSNYKLLQLNPSFAESKLAENNRTISLRKEEPNLVFCDTKLKIPKLVNINTTLSSERMNSISLFRNGNSNFFTQSNDG</sequence>
<name>A0AAD1UAQ7_EUPCR</name>
<keyword evidence="3" id="KW-1185">Reference proteome</keyword>
<dbReference type="AlphaFoldDB" id="A0AAD1UAQ7"/>
<feature type="coiled-coil region" evidence="1">
    <location>
        <begin position="232"/>
        <end position="295"/>
    </location>
</feature>
<proteinExistence type="predicted"/>
<gene>
    <name evidence="2" type="ORF">ECRASSUSDP1_LOCUS4734</name>
</gene>
<feature type="coiled-coil region" evidence="1">
    <location>
        <begin position="46"/>
        <end position="87"/>
    </location>
</feature>
<evidence type="ECO:0000313" key="2">
    <source>
        <dbReference type="EMBL" id="CAI2363399.1"/>
    </source>
</evidence>
<evidence type="ECO:0000256" key="1">
    <source>
        <dbReference type="SAM" id="Coils"/>
    </source>
</evidence>